<accession>A0A1H6DKP3</accession>
<reference evidence="3 4" key="1">
    <citation type="submission" date="2016-10" db="EMBL/GenBank/DDBJ databases">
        <authorList>
            <person name="de Groot N.N."/>
        </authorList>
    </citation>
    <scope>NUCLEOTIDE SEQUENCE [LARGE SCALE GENOMIC DNA]</scope>
    <source>
        <strain evidence="3 4">CGMCC 4.2023</strain>
    </source>
</reference>
<evidence type="ECO:0000313" key="4">
    <source>
        <dbReference type="Proteomes" id="UP000236754"/>
    </source>
</evidence>
<keyword evidence="3" id="KW-0436">Ligase</keyword>
<feature type="region of interest" description="Disordered" evidence="1">
    <location>
        <begin position="1"/>
        <end position="22"/>
    </location>
</feature>
<feature type="domain" description="ATP-dependent DNA ligase family profile" evidence="2">
    <location>
        <begin position="19"/>
        <end position="90"/>
    </location>
</feature>
<gene>
    <name evidence="3" type="ORF">SAMN05216223_116166</name>
</gene>
<dbReference type="GO" id="GO:0003910">
    <property type="term" value="F:DNA ligase (ATP) activity"/>
    <property type="evidence" value="ECO:0007669"/>
    <property type="project" value="InterPro"/>
</dbReference>
<dbReference type="GO" id="GO:0006310">
    <property type="term" value="P:DNA recombination"/>
    <property type="evidence" value="ECO:0007669"/>
    <property type="project" value="InterPro"/>
</dbReference>
<evidence type="ECO:0000259" key="2">
    <source>
        <dbReference type="Pfam" id="PF01068"/>
    </source>
</evidence>
<evidence type="ECO:0000313" key="3">
    <source>
        <dbReference type="EMBL" id="SEG85920.1"/>
    </source>
</evidence>
<dbReference type="Pfam" id="PF01068">
    <property type="entry name" value="DNA_ligase_A_M"/>
    <property type="match status" value="1"/>
</dbReference>
<proteinExistence type="predicted"/>
<dbReference type="InterPro" id="IPR012310">
    <property type="entry name" value="DNA_ligase_ATP-dep_cent"/>
</dbReference>
<dbReference type="EMBL" id="FNVU01000016">
    <property type="protein sequence ID" value="SEG85920.1"/>
    <property type="molecule type" value="Genomic_DNA"/>
</dbReference>
<evidence type="ECO:0000256" key="1">
    <source>
        <dbReference type="SAM" id="MobiDB-lite"/>
    </source>
</evidence>
<dbReference type="Gene3D" id="3.30.470.30">
    <property type="entry name" value="DNA ligase/mRNA capping enzyme"/>
    <property type="match status" value="1"/>
</dbReference>
<keyword evidence="4" id="KW-1185">Reference proteome</keyword>
<sequence>MAARDSAGDATGVDLPDEPMLTTPVEHWSLPADNTLAAECKWDGYRTLCGRLDDGAPVIRSRTGTDLLPAFPDVTAALAEQLPPSSLLDGVM</sequence>
<dbReference type="Proteomes" id="UP000236754">
    <property type="component" value="Unassembled WGS sequence"/>
</dbReference>
<dbReference type="GO" id="GO:0006281">
    <property type="term" value="P:DNA repair"/>
    <property type="evidence" value="ECO:0007669"/>
    <property type="project" value="InterPro"/>
</dbReference>
<dbReference type="SUPFAM" id="SSF56091">
    <property type="entry name" value="DNA ligase/mRNA capping enzyme, catalytic domain"/>
    <property type="match status" value="1"/>
</dbReference>
<dbReference type="GO" id="GO:0005524">
    <property type="term" value="F:ATP binding"/>
    <property type="evidence" value="ECO:0007669"/>
    <property type="project" value="InterPro"/>
</dbReference>
<dbReference type="AlphaFoldDB" id="A0A1H6DKP3"/>
<organism evidence="3 4">
    <name type="scientific">Actinacidiphila yanglinensis</name>
    <dbReference type="NCBI Taxonomy" id="310779"/>
    <lineage>
        <taxon>Bacteria</taxon>
        <taxon>Bacillati</taxon>
        <taxon>Actinomycetota</taxon>
        <taxon>Actinomycetes</taxon>
        <taxon>Kitasatosporales</taxon>
        <taxon>Streptomycetaceae</taxon>
        <taxon>Actinacidiphila</taxon>
    </lineage>
</organism>
<protein>
    <submittedName>
        <fullName evidence="3">ATP dependent DNA ligase domain-containing protein</fullName>
    </submittedName>
</protein>
<name>A0A1H6DKP3_9ACTN</name>